<keyword evidence="2" id="KW-1185">Reference proteome</keyword>
<reference evidence="1" key="1">
    <citation type="submission" date="2021-07" db="EMBL/GenBank/DDBJ databases">
        <authorList>
            <person name="Branca A.L. A."/>
        </authorList>
    </citation>
    <scope>NUCLEOTIDE SEQUENCE</scope>
</reference>
<evidence type="ECO:0000313" key="2">
    <source>
        <dbReference type="Proteomes" id="UP001153618"/>
    </source>
</evidence>
<gene>
    <name evidence="1" type="ORF">POLS_LOCUS3674</name>
</gene>
<dbReference type="InterPro" id="IPR010828">
    <property type="entry name" value="Atf2/Sli1-like"/>
</dbReference>
<dbReference type="Pfam" id="PF07247">
    <property type="entry name" value="AATase"/>
    <property type="match status" value="1"/>
</dbReference>
<sequence>MPNMPDTKFMRFASPNERRTISREDVGFYNALIIAGLYEIQDQDVDLNSPHTFIQPLKHCVEKHPFLSVIVKNKHTEQPAFEAVSEIDLRDHIVIIEGHQTSDDAELDLFEKVLPPILDRPWPTGTPPWRIIVLPLASLGTSQRCLMIFSFSHTLGDGMSAVEFHRTFLDGWRQAPRVDQNESHLVSSPNDALSEPFDTPARLPISWSFLLAPLVAVYLPHFVANLFGLKPTASPVNAGTWTGSSIFFKPPPAPPSRLRILEIDHDLVQTALRVSRIHNTKLTATMHQFIVRALSKAISDTDVTNFVSGTAVDMRKSIGISSATWGLFVNAHYETHPRSREVGQTLSDQAWAAASSMTEKLAECGTRLQDQAVGLLRYAPSIRNWTLSKIGKKRDCSYELSNLLAFDDRDGDASHGIKIEKMMFTRPANPISAPLEFNVVSVKGGSLMCIVSWQAGALDIPVEDEMPLVDEILRSVRADFEALKD</sequence>
<comment type="caution">
    <text evidence="1">The sequence shown here is derived from an EMBL/GenBank/DDBJ whole genome shotgun (WGS) entry which is preliminary data.</text>
</comment>
<dbReference type="OrthoDB" id="2150604at2759"/>
<evidence type="ECO:0000313" key="1">
    <source>
        <dbReference type="EMBL" id="CAG8065770.1"/>
    </source>
</evidence>
<dbReference type="PANTHER" id="PTHR28037">
    <property type="entry name" value="ALCOHOL O-ACETYLTRANSFERASE 1-RELATED"/>
    <property type="match status" value="1"/>
</dbReference>
<dbReference type="EMBL" id="CAJVOS010000018">
    <property type="protein sequence ID" value="CAG8065770.1"/>
    <property type="molecule type" value="Genomic_DNA"/>
</dbReference>
<proteinExistence type="predicted"/>
<dbReference type="GO" id="GO:0008080">
    <property type="term" value="F:N-acetyltransferase activity"/>
    <property type="evidence" value="ECO:0007669"/>
    <property type="project" value="TreeGrafter"/>
</dbReference>
<name>A0A9W4HN48_PENOL</name>
<accession>A0A9W4HN48</accession>
<protein>
    <recommendedName>
        <fullName evidence="3">Alcohol acetyltransferase</fullName>
    </recommendedName>
</protein>
<dbReference type="PANTHER" id="PTHR28037:SF1">
    <property type="entry name" value="ALCOHOL O-ACETYLTRANSFERASE 1-RELATED"/>
    <property type="match status" value="1"/>
</dbReference>
<dbReference type="AlphaFoldDB" id="A0A9W4HN48"/>
<dbReference type="Proteomes" id="UP001153618">
    <property type="component" value="Unassembled WGS sequence"/>
</dbReference>
<dbReference type="InterPro" id="IPR052058">
    <property type="entry name" value="Alcohol_O-acetyltransferase"/>
</dbReference>
<organism evidence="1 2">
    <name type="scientific">Penicillium olsonii</name>
    <dbReference type="NCBI Taxonomy" id="99116"/>
    <lineage>
        <taxon>Eukaryota</taxon>
        <taxon>Fungi</taxon>
        <taxon>Dikarya</taxon>
        <taxon>Ascomycota</taxon>
        <taxon>Pezizomycotina</taxon>
        <taxon>Eurotiomycetes</taxon>
        <taxon>Eurotiomycetidae</taxon>
        <taxon>Eurotiales</taxon>
        <taxon>Aspergillaceae</taxon>
        <taxon>Penicillium</taxon>
    </lineage>
</organism>
<evidence type="ECO:0008006" key="3">
    <source>
        <dbReference type="Google" id="ProtNLM"/>
    </source>
</evidence>